<dbReference type="AlphaFoldDB" id="A0A1A9VKR4"/>
<evidence type="ECO:0000313" key="1">
    <source>
        <dbReference type="EnsemblMetazoa" id="GAUT039943-PA"/>
    </source>
</evidence>
<keyword evidence="2" id="KW-1185">Reference proteome</keyword>
<reference evidence="1" key="1">
    <citation type="submission" date="2020-05" db="UniProtKB">
        <authorList>
            <consortium name="EnsemblMetazoa"/>
        </authorList>
    </citation>
    <scope>IDENTIFICATION</scope>
    <source>
        <strain evidence="1">TTRI</strain>
    </source>
</reference>
<accession>A0A1A9VKR4</accession>
<name>A0A1A9VKR4_GLOAU</name>
<dbReference type="STRING" id="7395.A0A1A9VKR4"/>
<dbReference type="VEuPathDB" id="VectorBase:GAUT039943"/>
<protein>
    <submittedName>
        <fullName evidence="1">Uncharacterized protein</fullName>
    </submittedName>
</protein>
<dbReference type="Proteomes" id="UP000078200">
    <property type="component" value="Unassembled WGS sequence"/>
</dbReference>
<dbReference type="EnsemblMetazoa" id="GAUT039943-RA">
    <property type="protein sequence ID" value="GAUT039943-PA"/>
    <property type="gene ID" value="GAUT039943"/>
</dbReference>
<sequence>MASIGRVFEEGNLISGNMESFGLQAGDLCLDCQQLGLEKRLRYFTINLQEEKILKCENVFCLYPHNDELSSSTDDDNDDDNNKTDYEYFTKTQTEQQTVTSPNGTLNGEDFTNFLINTHQQTNLDYSLDFLEFLKEEDLKMTPTSSVQQNDLCETLPSATNNPEIGRQQNALNLNFPSISEQDTANAIWSGTIKEEMKEKPKIEIQSVETIKAGSICNLDKSFREIPKASIRSCQTKFKKKKVQKSKINTLDQVMNLLKLKKNS</sequence>
<evidence type="ECO:0000313" key="2">
    <source>
        <dbReference type="Proteomes" id="UP000078200"/>
    </source>
</evidence>
<proteinExistence type="predicted"/>
<organism evidence="1 2">
    <name type="scientific">Glossina austeni</name>
    <name type="common">Savannah tsetse fly</name>
    <dbReference type="NCBI Taxonomy" id="7395"/>
    <lineage>
        <taxon>Eukaryota</taxon>
        <taxon>Metazoa</taxon>
        <taxon>Ecdysozoa</taxon>
        <taxon>Arthropoda</taxon>
        <taxon>Hexapoda</taxon>
        <taxon>Insecta</taxon>
        <taxon>Pterygota</taxon>
        <taxon>Neoptera</taxon>
        <taxon>Endopterygota</taxon>
        <taxon>Diptera</taxon>
        <taxon>Brachycera</taxon>
        <taxon>Muscomorpha</taxon>
        <taxon>Hippoboscoidea</taxon>
        <taxon>Glossinidae</taxon>
        <taxon>Glossina</taxon>
    </lineage>
</organism>